<dbReference type="InterPro" id="IPR055251">
    <property type="entry name" value="SOS1_NGEF_PH"/>
</dbReference>
<dbReference type="InterPro" id="IPR011993">
    <property type="entry name" value="PH-like_dom_sf"/>
</dbReference>
<gene>
    <name evidence="2" type="ORF">PEVE_00034905</name>
</gene>
<evidence type="ECO:0000259" key="1">
    <source>
        <dbReference type="Pfam" id="PF22697"/>
    </source>
</evidence>
<dbReference type="PANTHER" id="PTHR45924:SF2">
    <property type="entry name" value="FI17866P1"/>
    <property type="match status" value="1"/>
</dbReference>
<keyword evidence="3" id="KW-1185">Reference proteome</keyword>
<evidence type="ECO:0000313" key="2">
    <source>
        <dbReference type="EMBL" id="CAH3197543.1"/>
    </source>
</evidence>
<dbReference type="Proteomes" id="UP001159427">
    <property type="component" value="Unassembled WGS sequence"/>
</dbReference>
<proteinExistence type="predicted"/>
<organism evidence="2 3">
    <name type="scientific">Porites evermanni</name>
    <dbReference type="NCBI Taxonomy" id="104178"/>
    <lineage>
        <taxon>Eukaryota</taxon>
        <taxon>Metazoa</taxon>
        <taxon>Cnidaria</taxon>
        <taxon>Anthozoa</taxon>
        <taxon>Hexacorallia</taxon>
        <taxon>Scleractinia</taxon>
        <taxon>Fungiina</taxon>
        <taxon>Poritidae</taxon>
        <taxon>Porites</taxon>
    </lineage>
</organism>
<name>A0ABN8T208_9CNID</name>
<dbReference type="SUPFAM" id="SSF50729">
    <property type="entry name" value="PH domain-like"/>
    <property type="match status" value="1"/>
</dbReference>
<feature type="non-terminal residue" evidence="2">
    <location>
        <position position="109"/>
    </location>
</feature>
<dbReference type="PANTHER" id="PTHR45924">
    <property type="entry name" value="FI17866P1"/>
    <property type="match status" value="1"/>
</dbReference>
<dbReference type="Pfam" id="PF22697">
    <property type="entry name" value="SOS1_NGEF_PH"/>
    <property type="match status" value="1"/>
</dbReference>
<evidence type="ECO:0000313" key="3">
    <source>
        <dbReference type="Proteomes" id="UP001159427"/>
    </source>
</evidence>
<feature type="domain" description="SOS1/NGEF-like PH" evidence="1">
    <location>
        <begin position="36"/>
        <end position="106"/>
    </location>
</feature>
<comment type="caution">
    <text evidence="2">The sequence shown here is derived from an EMBL/GenBank/DDBJ whole genome shotgun (WGS) entry which is preliminary data.</text>
</comment>
<reference evidence="2 3" key="1">
    <citation type="submission" date="2022-05" db="EMBL/GenBank/DDBJ databases">
        <authorList>
            <consortium name="Genoscope - CEA"/>
            <person name="William W."/>
        </authorList>
    </citation>
    <scope>NUCLEOTIDE SEQUENCE [LARGE SCALE GENOMIC DNA]</scope>
</reference>
<dbReference type="Gene3D" id="2.30.29.30">
    <property type="entry name" value="Pleckstrin-homology domain (PH domain)/Phosphotyrosine-binding domain (PTB)"/>
    <property type="match status" value="1"/>
</dbReference>
<sequence length="109" mass="12679">MTGVAHHINEMKRQHEQAVHVQEIQSQMSDFEGPDLTTYGSLVLEDTFRIHNTRTDRHLFLFEKILLITKRKEGGYSCKASLMLSNMMLSESIPKEPLAFEIIRFDNQK</sequence>
<dbReference type="EMBL" id="CALNXI010005349">
    <property type="protein sequence ID" value="CAH3197543.1"/>
    <property type="molecule type" value="Genomic_DNA"/>
</dbReference>
<accession>A0ABN8T208</accession>
<protein>
    <recommendedName>
        <fullName evidence="1">SOS1/NGEF-like PH domain-containing protein</fullName>
    </recommendedName>
</protein>